<evidence type="ECO:0000313" key="2">
    <source>
        <dbReference type="EMBL" id="RKP29226.1"/>
    </source>
</evidence>
<proteinExistence type="predicted"/>
<dbReference type="EMBL" id="ML004500">
    <property type="protein sequence ID" value="RKP29226.1"/>
    <property type="molecule type" value="Genomic_DNA"/>
</dbReference>
<gene>
    <name evidence="2" type="ORF">METBISCDRAFT_8446</name>
</gene>
<organism evidence="2 3">
    <name type="scientific">Metschnikowia bicuspidata</name>
    <dbReference type="NCBI Taxonomy" id="27322"/>
    <lineage>
        <taxon>Eukaryota</taxon>
        <taxon>Fungi</taxon>
        <taxon>Dikarya</taxon>
        <taxon>Ascomycota</taxon>
        <taxon>Saccharomycotina</taxon>
        <taxon>Pichiomycetes</taxon>
        <taxon>Metschnikowiaceae</taxon>
        <taxon>Metschnikowia</taxon>
    </lineage>
</organism>
<dbReference type="OrthoDB" id="1751210at2759"/>
<protein>
    <recommendedName>
        <fullName evidence="1">DUF7082 domain-containing protein</fullName>
    </recommendedName>
</protein>
<evidence type="ECO:0000313" key="3">
    <source>
        <dbReference type="Proteomes" id="UP000268321"/>
    </source>
</evidence>
<feature type="non-terminal residue" evidence="2">
    <location>
        <position position="1"/>
    </location>
</feature>
<dbReference type="InterPro" id="IPR055509">
    <property type="entry name" value="DUF7082"/>
</dbReference>
<feature type="domain" description="DUF7082" evidence="1">
    <location>
        <begin position="3"/>
        <end position="101"/>
    </location>
</feature>
<dbReference type="Proteomes" id="UP000268321">
    <property type="component" value="Unassembled WGS sequence"/>
</dbReference>
<dbReference type="Pfam" id="PF23305">
    <property type="entry name" value="DUF7082"/>
    <property type="match status" value="1"/>
</dbReference>
<evidence type="ECO:0000259" key="1">
    <source>
        <dbReference type="Pfam" id="PF23305"/>
    </source>
</evidence>
<dbReference type="PANTHER" id="PTHR39463:SF1">
    <property type="entry name" value="MEDUSA"/>
    <property type="match status" value="1"/>
</dbReference>
<dbReference type="PANTHER" id="PTHR39463">
    <property type="entry name" value="MEDUSA"/>
    <property type="match status" value="1"/>
</dbReference>
<accession>A0A4P9Z942</accession>
<dbReference type="GO" id="GO:0005634">
    <property type="term" value="C:nucleus"/>
    <property type="evidence" value="ECO:0007669"/>
    <property type="project" value="TreeGrafter"/>
</dbReference>
<name>A0A4P9Z942_9ASCO</name>
<dbReference type="AlphaFoldDB" id="A0A4P9Z942"/>
<keyword evidence="3" id="KW-1185">Reference proteome</keyword>
<feature type="non-terminal residue" evidence="2">
    <location>
        <position position="101"/>
    </location>
</feature>
<sequence>FKEGTLVISCICWAENYWHVITSVDILYMFEHLVGETFSTQEKSRIRRNLQFLRPSTVNRKSSERIFNAVMAMEGPRPRNIEKDLKVFRWLSLNAALTKVL</sequence>
<reference evidence="3" key="1">
    <citation type="journal article" date="2018" name="Nat. Microbiol.">
        <title>Leveraging single-cell genomics to expand the fungal tree of life.</title>
        <authorList>
            <person name="Ahrendt S.R."/>
            <person name="Quandt C.A."/>
            <person name="Ciobanu D."/>
            <person name="Clum A."/>
            <person name="Salamov A."/>
            <person name="Andreopoulos B."/>
            <person name="Cheng J.F."/>
            <person name="Woyke T."/>
            <person name="Pelin A."/>
            <person name="Henrissat B."/>
            <person name="Reynolds N.K."/>
            <person name="Benny G.L."/>
            <person name="Smith M.E."/>
            <person name="James T.Y."/>
            <person name="Grigoriev I.V."/>
        </authorList>
    </citation>
    <scope>NUCLEOTIDE SEQUENCE [LARGE SCALE GENOMIC DNA]</scope>
    <source>
        <strain evidence="3">Baker2002</strain>
    </source>
</reference>